<evidence type="ECO:0000313" key="3">
    <source>
        <dbReference type="EMBL" id="SZX67222.1"/>
    </source>
</evidence>
<dbReference type="GO" id="GO:0005524">
    <property type="term" value="F:ATP binding"/>
    <property type="evidence" value="ECO:0007669"/>
    <property type="project" value="InterPro"/>
</dbReference>
<evidence type="ECO:0000259" key="2">
    <source>
        <dbReference type="PROSITE" id="PS50011"/>
    </source>
</evidence>
<evidence type="ECO:0000313" key="4">
    <source>
        <dbReference type="Proteomes" id="UP000256970"/>
    </source>
</evidence>
<proteinExistence type="predicted"/>
<dbReference type="GO" id="GO:0010287">
    <property type="term" value="C:plastoglobule"/>
    <property type="evidence" value="ECO:0007669"/>
    <property type="project" value="TreeGrafter"/>
</dbReference>
<dbReference type="InterPro" id="IPR000719">
    <property type="entry name" value="Prot_kinase_dom"/>
</dbReference>
<dbReference type="GO" id="GO:0005886">
    <property type="term" value="C:plasma membrane"/>
    <property type="evidence" value="ECO:0007669"/>
    <property type="project" value="TreeGrafter"/>
</dbReference>
<accession>A0A383VR21</accession>
<dbReference type="PROSITE" id="PS50011">
    <property type="entry name" value="PROTEIN_KINASE_DOM"/>
    <property type="match status" value="1"/>
</dbReference>
<sequence length="557" mass="60651">MQRSSCPARHRPGAAARCKPVVLCRASSSSNPWGTGNGAGTSTSNPFASSSSQQLTPEQLQKRSKELQELLQESLKIAMQTGPRGMFRSIQAGQAVASLAQDYVLSGGRLDPPQVVLRKLFERLGATYIKLGQFIASSPSLFPEEYVLEFQKCLDRTDPVPFATIQRILKQELQQQPLESVFSYIDPQPLASASVAQVHSAVLAGSGKEVVIKVLRPGTEDVLLTDLNFLYLFTRVLEFIAPELNRLSVGNILSDIKASMMDEVDFTKEAYHLQTFNDFLDKRGLRGVATAPYVYRQFSSKRVLVMERLSGVPLTDLASIRAVTSKDPEGVLISALNTWFASVLGADTFHADVHADTFHADVHAGNLLVLPDGRVGFIDFGIVGSISPVTWKAMEALLASLAVGDYDTMARALATIGACSEDVDYSAFARDLQSFFSELESLNSSLVVTGDPSAGFSSMAASVEVDQAQVNRLLLDLVAIGERHGIRFPREFGLFVKQLLYFDRYTRILAPELRVFDDARVNWRAPGNSPGSSSSASSSFDGTEIRMSSSGGGYSYN</sequence>
<dbReference type="GO" id="GO:0004672">
    <property type="term" value="F:protein kinase activity"/>
    <property type="evidence" value="ECO:0007669"/>
    <property type="project" value="InterPro"/>
</dbReference>
<keyword evidence="4" id="KW-1185">Reference proteome</keyword>
<feature type="compositionally biased region" description="Low complexity" evidence="1">
    <location>
        <begin position="40"/>
        <end position="52"/>
    </location>
</feature>
<dbReference type="SUPFAM" id="SSF56112">
    <property type="entry name" value="Protein kinase-like (PK-like)"/>
    <property type="match status" value="1"/>
</dbReference>
<reference evidence="3 4" key="1">
    <citation type="submission" date="2016-10" db="EMBL/GenBank/DDBJ databases">
        <authorList>
            <person name="Cai Z."/>
        </authorList>
    </citation>
    <scope>NUCLEOTIDE SEQUENCE [LARGE SCALE GENOMIC DNA]</scope>
</reference>
<dbReference type="AlphaFoldDB" id="A0A383VR21"/>
<dbReference type="Proteomes" id="UP000256970">
    <property type="component" value="Unassembled WGS sequence"/>
</dbReference>
<dbReference type="PANTHER" id="PTHR43173">
    <property type="entry name" value="ABC1 FAMILY PROTEIN"/>
    <property type="match status" value="1"/>
</dbReference>
<dbReference type="Pfam" id="PF03109">
    <property type="entry name" value="ABC1"/>
    <property type="match status" value="1"/>
</dbReference>
<evidence type="ECO:0000256" key="1">
    <source>
        <dbReference type="SAM" id="MobiDB-lite"/>
    </source>
</evidence>
<feature type="region of interest" description="Disordered" evidence="1">
    <location>
        <begin position="526"/>
        <end position="557"/>
    </location>
</feature>
<dbReference type="STRING" id="3088.A0A383VR21"/>
<dbReference type="CDD" id="cd05121">
    <property type="entry name" value="ABC1_ADCK3-like"/>
    <property type="match status" value="1"/>
</dbReference>
<dbReference type="PANTHER" id="PTHR43173:SF22">
    <property type="entry name" value="OS07G0227800 PROTEIN"/>
    <property type="match status" value="1"/>
</dbReference>
<dbReference type="EMBL" id="FNXT01000779">
    <property type="protein sequence ID" value="SZX67221.1"/>
    <property type="molecule type" value="Genomic_DNA"/>
</dbReference>
<dbReference type="EMBL" id="FNXT01000779">
    <property type="protein sequence ID" value="SZX67222.1"/>
    <property type="molecule type" value="Genomic_DNA"/>
</dbReference>
<dbReference type="SMR" id="A0A383VR21"/>
<feature type="domain" description="Protein kinase" evidence="2">
    <location>
        <begin position="184"/>
        <end position="521"/>
    </location>
</feature>
<feature type="region of interest" description="Disordered" evidence="1">
    <location>
        <begin position="26"/>
        <end position="62"/>
    </location>
</feature>
<organism evidence="3 4">
    <name type="scientific">Tetradesmus obliquus</name>
    <name type="common">Green alga</name>
    <name type="synonym">Acutodesmus obliquus</name>
    <dbReference type="NCBI Taxonomy" id="3088"/>
    <lineage>
        <taxon>Eukaryota</taxon>
        <taxon>Viridiplantae</taxon>
        <taxon>Chlorophyta</taxon>
        <taxon>core chlorophytes</taxon>
        <taxon>Chlorophyceae</taxon>
        <taxon>CS clade</taxon>
        <taxon>Sphaeropleales</taxon>
        <taxon>Scenedesmaceae</taxon>
        <taxon>Tetradesmus</taxon>
    </lineage>
</organism>
<dbReference type="InterPro" id="IPR051130">
    <property type="entry name" value="Mito_struct-func_regulator"/>
</dbReference>
<feature type="compositionally biased region" description="Low complexity" evidence="1">
    <location>
        <begin position="526"/>
        <end position="539"/>
    </location>
</feature>
<gene>
    <name evidence="3" type="ORF">BQ4739_LOCUS7639</name>
</gene>
<protein>
    <recommendedName>
        <fullName evidence="2">Protein kinase domain-containing protein</fullName>
    </recommendedName>
</protein>
<dbReference type="InterPro" id="IPR004147">
    <property type="entry name" value="ABC1_dom"/>
</dbReference>
<name>A0A383VR21_TETOB</name>
<dbReference type="InterPro" id="IPR011009">
    <property type="entry name" value="Kinase-like_dom_sf"/>
</dbReference>